<reference evidence="2" key="1">
    <citation type="journal article" date="2019" name="Sci. Rep.">
        <title>Draft genome of Tanacetum cinerariifolium, the natural source of mosquito coil.</title>
        <authorList>
            <person name="Yamashiro T."/>
            <person name="Shiraishi A."/>
            <person name="Satake H."/>
            <person name="Nakayama K."/>
        </authorList>
    </citation>
    <scope>NUCLEOTIDE SEQUENCE</scope>
</reference>
<feature type="compositionally biased region" description="Basic and acidic residues" evidence="1">
    <location>
        <begin position="29"/>
        <end position="46"/>
    </location>
</feature>
<feature type="non-terminal residue" evidence="2">
    <location>
        <position position="1"/>
    </location>
</feature>
<sequence>GADRRVPDFHRRQVHGVVSAPFAGPAVGADERSTRAQDHRNARGGQ</sequence>
<name>A0A699XCK3_TANCI</name>
<organism evidence="2">
    <name type="scientific">Tanacetum cinerariifolium</name>
    <name type="common">Dalmatian daisy</name>
    <name type="synonym">Chrysanthemum cinerariifolium</name>
    <dbReference type="NCBI Taxonomy" id="118510"/>
    <lineage>
        <taxon>Eukaryota</taxon>
        <taxon>Viridiplantae</taxon>
        <taxon>Streptophyta</taxon>
        <taxon>Embryophyta</taxon>
        <taxon>Tracheophyta</taxon>
        <taxon>Spermatophyta</taxon>
        <taxon>Magnoliopsida</taxon>
        <taxon>eudicotyledons</taxon>
        <taxon>Gunneridae</taxon>
        <taxon>Pentapetalae</taxon>
        <taxon>asterids</taxon>
        <taxon>campanulids</taxon>
        <taxon>Asterales</taxon>
        <taxon>Asteraceae</taxon>
        <taxon>Asteroideae</taxon>
        <taxon>Anthemideae</taxon>
        <taxon>Anthemidinae</taxon>
        <taxon>Tanacetum</taxon>
    </lineage>
</organism>
<evidence type="ECO:0000313" key="2">
    <source>
        <dbReference type="EMBL" id="GFD55728.1"/>
    </source>
</evidence>
<comment type="caution">
    <text evidence="2">The sequence shown here is derived from an EMBL/GenBank/DDBJ whole genome shotgun (WGS) entry which is preliminary data.</text>
</comment>
<dbReference type="EMBL" id="BKCJ011820966">
    <property type="protein sequence ID" value="GFD55728.1"/>
    <property type="molecule type" value="Genomic_DNA"/>
</dbReference>
<evidence type="ECO:0000256" key="1">
    <source>
        <dbReference type="SAM" id="MobiDB-lite"/>
    </source>
</evidence>
<proteinExistence type="predicted"/>
<accession>A0A699XCK3</accession>
<feature type="region of interest" description="Disordered" evidence="1">
    <location>
        <begin position="1"/>
        <end position="46"/>
    </location>
</feature>
<feature type="compositionally biased region" description="Basic and acidic residues" evidence="1">
    <location>
        <begin position="1"/>
        <end position="11"/>
    </location>
</feature>
<protein>
    <submittedName>
        <fullName evidence="2">Uncharacterized protein</fullName>
    </submittedName>
</protein>
<dbReference type="AlphaFoldDB" id="A0A699XCK3"/>
<gene>
    <name evidence="2" type="ORF">Tci_927697</name>
</gene>